<dbReference type="AlphaFoldDB" id="A0A0E9QQA7"/>
<protein>
    <submittedName>
        <fullName evidence="1">Uncharacterized protein</fullName>
    </submittedName>
</protein>
<proteinExistence type="predicted"/>
<reference evidence="1" key="1">
    <citation type="submission" date="2014-11" db="EMBL/GenBank/DDBJ databases">
        <authorList>
            <person name="Amaro Gonzalez C."/>
        </authorList>
    </citation>
    <scope>NUCLEOTIDE SEQUENCE</scope>
</reference>
<dbReference type="EMBL" id="GBXM01089588">
    <property type="protein sequence ID" value="JAH18989.1"/>
    <property type="molecule type" value="Transcribed_RNA"/>
</dbReference>
<sequence>MACKSAALVSCRGFIHLLIYADFNGPFVPFSVCFSRGQCSVSDFYSGQIPNNGLTIFLNLDFLPVHF</sequence>
<evidence type="ECO:0000313" key="1">
    <source>
        <dbReference type="EMBL" id="JAH18989.1"/>
    </source>
</evidence>
<organism evidence="1">
    <name type="scientific">Anguilla anguilla</name>
    <name type="common">European freshwater eel</name>
    <name type="synonym">Muraena anguilla</name>
    <dbReference type="NCBI Taxonomy" id="7936"/>
    <lineage>
        <taxon>Eukaryota</taxon>
        <taxon>Metazoa</taxon>
        <taxon>Chordata</taxon>
        <taxon>Craniata</taxon>
        <taxon>Vertebrata</taxon>
        <taxon>Euteleostomi</taxon>
        <taxon>Actinopterygii</taxon>
        <taxon>Neopterygii</taxon>
        <taxon>Teleostei</taxon>
        <taxon>Anguilliformes</taxon>
        <taxon>Anguillidae</taxon>
        <taxon>Anguilla</taxon>
    </lineage>
</organism>
<name>A0A0E9QQA7_ANGAN</name>
<accession>A0A0E9QQA7</accession>
<reference evidence="1" key="2">
    <citation type="journal article" date="2015" name="Fish Shellfish Immunol.">
        <title>Early steps in the European eel (Anguilla anguilla)-Vibrio vulnificus interaction in the gills: Role of the RtxA13 toxin.</title>
        <authorList>
            <person name="Callol A."/>
            <person name="Pajuelo D."/>
            <person name="Ebbesson L."/>
            <person name="Teles M."/>
            <person name="MacKenzie S."/>
            <person name="Amaro C."/>
        </authorList>
    </citation>
    <scope>NUCLEOTIDE SEQUENCE</scope>
</reference>